<proteinExistence type="predicted"/>
<dbReference type="EMBL" id="JABANM010010402">
    <property type="protein sequence ID" value="KAF4739424.1"/>
    <property type="molecule type" value="Genomic_DNA"/>
</dbReference>
<name>A0A7J6T2C5_PEROL</name>
<evidence type="ECO:0000313" key="2">
    <source>
        <dbReference type="Proteomes" id="UP000574390"/>
    </source>
</evidence>
<sequence>MVIEFGPYFDLELLDVEEVVDVGQSAERSKVARTDDYDIDHLHFDTEEEEDLFYGRHGIDFDSDDEDDEDFYHDWEQHFEDFHPSMMMTFTLKGNTAQEFTQDVEVAGQLLRGVLLSNSLAGESADVDFEILDPEGNIFFEKRDAAEAMFYERTKLAGEYLHRASGNVY</sequence>
<reference evidence="1 2" key="1">
    <citation type="submission" date="2020-04" db="EMBL/GenBank/DDBJ databases">
        <title>Perkinsus olseni comparative genomics.</title>
        <authorList>
            <person name="Bogema D.R."/>
        </authorList>
    </citation>
    <scope>NUCLEOTIDE SEQUENCE [LARGE SCALE GENOMIC DNA]</scope>
    <source>
        <strain evidence="1">ATCC PRA-205</strain>
    </source>
</reference>
<accession>A0A7J6T2C5</accession>
<evidence type="ECO:0000313" key="1">
    <source>
        <dbReference type="EMBL" id="KAF4739424.1"/>
    </source>
</evidence>
<dbReference type="AlphaFoldDB" id="A0A7J6T2C5"/>
<dbReference type="Proteomes" id="UP000574390">
    <property type="component" value="Unassembled WGS sequence"/>
</dbReference>
<comment type="caution">
    <text evidence="1">The sequence shown here is derived from an EMBL/GenBank/DDBJ whole genome shotgun (WGS) entry which is preliminary data.</text>
</comment>
<protein>
    <submittedName>
        <fullName evidence="1">Uncharacterized protein</fullName>
    </submittedName>
</protein>
<organism evidence="1 2">
    <name type="scientific">Perkinsus olseni</name>
    <name type="common">Perkinsus atlanticus</name>
    <dbReference type="NCBI Taxonomy" id="32597"/>
    <lineage>
        <taxon>Eukaryota</taxon>
        <taxon>Sar</taxon>
        <taxon>Alveolata</taxon>
        <taxon>Perkinsozoa</taxon>
        <taxon>Perkinsea</taxon>
        <taxon>Perkinsida</taxon>
        <taxon>Perkinsidae</taxon>
        <taxon>Perkinsus</taxon>
    </lineage>
</organism>
<gene>
    <name evidence="1" type="ORF">FOZ62_008471</name>
</gene>